<dbReference type="EMBL" id="JACHIR010000001">
    <property type="protein sequence ID" value="MBB5891241.1"/>
    <property type="molecule type" value="Genomic_DNA"/>
</dbReference>
<protein>
    <submittedName>
        <fullName evidence="5">LCP family protein required for cell wall assembly</fullName>
    </submittedName>
</protein>
<dbReference type="AlphaFoldDB" id="A0A7W9KER9"/>
<reference evidence="5 6" key="1">
    <citation type="submission" date="2020-08" db="EMBL/GenBank/DDBJ databases">
        <title>Sequencing the genomes of 1000 actinobacteria strains.</title>
        <authorList>
            <person name="Klenk H.-P."/>
        </authorList>
    </citation>
    <scope>NUCLEOTIDE SEQUENCE [LARGE SCALE GENOMIC DNA]</scope>
    <source>
        <strain evidence="5 6">DSM 43851</strain>
    </source>
</reference>
<accession>A0A7W9KER9</accession>
<proteinExistence type="inferred from homology"/>
<dbReference type="InterPro" id="IPR050922">
    <property type="entry name" value="LytR/CpsA/Psr_CW_biosynth"/>
</dbReference>
<comment type="caution">
    <text evidence="5">The sequence shown here is derived from an EMBL/GenBank/DDBJ whole genome shotgun (WGS) entry which is preliminary data.</text>
</comment>
<dbReference type="Gene3D" id="3.40.630.190">
    <property type="entry name" value="LCP protein"/>
    <property type="match status" value="1"/>
</dbReference>
<gene>
    <name evidence="5" type="ORF">BJ998_002437</name>
</gene>
<dbReference type="RefSeq" id="WP_312890064.1">
    <property type="nucleotide sequence ID" value="NZ_BAAAWY010000031.1"/>
</dbReference>
<evidence type="ECO:0000313" key="5">
    <source>
        <dbReference type="EMBL" id="MBB5891241.1"/>
    </source>
</evidence>
<evidence type="ECO:0000313" key="6">
    <source>
        <dbReference type="Proteomes" id="UP000585638"/>
    </source>
</evidence>
<feature type="compositionally biased region" description="Low complexity" evidence="2">
    <location>
        <begin position="343"/>
        <end position="353"/>
    </location>
</feature>
<sequence length="394" mass="41344">MRAGRPAVITGRAVVALASVAVIGLSGYGWSLLNQAQTHLTTDDVIQHHTPPAAVDTIQHRDGQDTNFLLVGIDSRTDVHGNPLPPDVLASLHAGPDDGYLNTDTLIVVHVPGDGGKASAISIPRDSYVDIAGGYGKHKINSAYSIGMNNHNGSQTEGRKTLIQTVENFTGVTIDHYAEINLYGFDLISQALGGVPVCLNHAVNDSQYSGAVFPAGQQTLSGVQALQFVRQRHGLDNGDIDRERRQQSFLASAVHQLLSVGTLTSPSKLNAIIDAVQNSIVLDQGWDLLQFAQQVQGISGGNITFDTIPIVNITYWTPADGDAVQVDPVQVKEFVAAKFGDGPATPSSATTTPPSSPTGKAAGDGSRKSPIVSGTTTTSTTQQPITATGVTCVN</sequence>
<dbReference type="InterPro" id="IPR004474">
    <property type="entry name" value="LytR_CpsA_psr"/>
</dbReference>
<comment type="similarity">
    <text evidence="1">Belongs to the LytR/CpsA/Psr (LCP) family.</text>
</comment>
<evidence type="ECO:0000259" key="4">
    <source>
        <dbReference type="Pfam" id="PF03816"/>
    </source>
</evidence>
<dbReference type="Pfam" id="PF03816">
    <property type="entry name" value="LytR_cpsA_psr"/>
    <property type="match status" value="1"/>
</dbReference>
<dbReference type="PANTHER" id="PTHR33392:SF6">
    <property type="entry name" value="POLYISOPRENYL-TEICHOIC ACID--PEPTIDOGLYCAN TEICHOIC ACID TRANSFERASE TAGU"/>
    <property type="match status" value="1"/>
</dbReference>
<dbReference type="NCBIfam" id="TIGR00350">
    <property type="entry name" value="lytR_cpsA_psr"/>
    <property type="match status" value="1"/>
</dbReference>
<feature type="domain" description="Cell envelope-related transcriptional attenuator" evidence="4">
    <location>
        <begin position="102"/>
        <end position="257"/>
    </location>
</feature>
<evidence type="ECO:0000256" key="1">
    <source>
        <dbReference type="ARBA" id="ARBA00006068"/>
    </source>
</evidence>
<keyword evidence="3" id="KW-0472">Membrane</keyword>
<organism evidence="5 6">
    <name type="scientific">Kutzneria kofuensis</name>
    <dbReference type="NCBI Taxonomy" id="103725"/>
    <lineage>
        <taxon>Bacteria</taxon>
        <taxon>Bacillati</taxon>
        <taxon>Actinomycetota</taxon>
        <taxon>Actinomycetes</taxon>
        <taxon>Pseudonocardiales</taxon>
        <taxon>Pseudonocardiaceae</taxon>
        <taxon>Kutzneria</taxon>
    </lineage>
</organism>
<dbReference type="Proteomes" id="UP000585638">
    <property type="component" value="Unassembled WGS sequence"/>
</dbReference>
<keyword evidence="3" id="KW-1133">Transmembrane helix</keyword>
<keyword evidence="3" id="KW-0812">Transmembrane</keyword>
<feature type="compositionally biased region" description="Low complexity" evidence="2">
    <location>
        <begin position="370"/>
        <end position="394"/>
    </location>
</feature>
<feature type="region of interest" description="Disordered" evidence="2">
    <location>
        <begin position="340"/>
        <end position="394"/>
    </location>
</feature>
<dbReference type="PANTHER" id="PTHR33392">
    <property type="entry name" value="POLYISOPRENYL-TEICHOIC ACID--PEPTIDOGLYCAN TEICHOIC ACID TRANSFERASE TAGU"/>
    <property type="match status" value="1"/>
</dbReference>
<feature type="transmembrane region" description="Helical" evidence="3">
    <location>
        <begin position="12"/>
        <end position="33"/>
    </location>
</feature>
<evidence type="ECO:0000256" key="3">
    <source>
        <dbReference type="SAM" id="Phobius"/>
    </source>
</evidence>
<evidence type="ECO:0000256" key="2">
    <source>
        <dbReference type="SAM" id="MobiDB-lite"/>
    </source>
</evidence>
<keyword evidence="6" id="KW-1185">Reference proteome</keyword>
<name>A0A7W9KER9_9PSEU</name>